<evidence type="ECO:0000256" key="7">
    <source>
        <dbReference type="ARBA" id="ARBA00023014"/>
    </source>
</evidence>
<dbReference type="SUPFAM" id="SSF143548">
    <property type="entry name" value="Serine metabolism enzymes domain"/>
    <property type="match status" value="1"/>
</dbReference>
<evidence type="ECO:0000256" key="2">
    <source>
        <dbReference type="ARBA" id="ARBA00004742"/>
    </source>
</evidence>
<dbReference type="AlphaFoldDB" id="A0A9W8J9P3"/>
<name>A0A9W8J9P3_9AGAR</name>
<accession>A0A9W8J9P3</accession>
<evidence type="ECO:0000313" key="13">
    <source>
        <dbReference type="Proteomes" id="UP001140091"/>
    </source>
</evidence>
<evidence type="ECO:0000256" key="8">
    <source>
        <dbReference type="ARBA" id="ARBA00023239"/>
    </source>
</evidence>
<keyword evidence="4" id="KW-0004">4Fe-4S</keyword>
<comment type="caution">
    <text evidence="12">The sequence shown here is derived from an EMBL/GenBank/DDBJ whole genome shotgun (WGS) entry which is preliminary data.</text>
</comment>
<evidence type="ECO:0000256" key="4">
    <source>
        <dbReference type="ARBA" id="ARBA00022485"/>
    </source>
</evidence>
<dbReference type="GO" id="GO:0006094">
    <property type="term" value="P:gluconeogenesis"/>
    <property type="evidence" value="ECO:0007669"/>
    <property type="project" value="UniProtKB-KW"/>
</dbReference>
<evidence type="ECO:0008006" key="14">
    <source>
        <dbReference type="Google" id="ProtNLM"/>
    </source>
</evidence>
<evidence type="ECO:0000259" key="10">
    <source>
        <dbReference type="Pfam" id="PF03313"/>
    </source>
</evidence>
<proteinExistence type="predicted"/>
<feature type="non-terminal residue" evidence="12">
    <location>
        <position position="595"/>
    </location>
</feature>
<sequence>MHRLLLRRPARRCFSSAPPRPEHAVISAFDLFSIGVGPSSSHTVGPMRAGRIFINDLKDLGLLEKVSKVKINFLSAASLPDPLSGSDPETIDTGTIPSRYEAILENKALLLNGSHRIDYDMDKDMLWRYDLVLKTHPNGMRFSCFDRNGDMLATNEYFSVGGGFVVNEKTKVDENLFYKGVDKKMVHGARLHQSHSIADSDSADPSVDESMHDHSHPPYPFDTGNTLLALTKKHNMTIAQIVHDNEVGIFTSSGEIPLTSYLQKFFGYSDEDIHHKLMRIWQVMDECIHTGVSSQETTLPGRLGVRRRAPMLYRRLMRGFYPGIATPAFTSIGAGMPSASIESPLSERTESTPGSPGAKATTGGPLLASSKPPLVVGSFNHAILPMPPRKTVIPAMDFLSCYAIAVNEVNAAGGRIVTSPTNGAAGVIPGVLKYILEFVSDDPEKSIKTFLLTASAVGMLFKRGSTISAAEGGCQAEVGVACSMASAGFAACMGASPETVLQAAEIGIEHNLGLTCDPIDGLVQVPCIERNSLGAVKAVTAAQLSMASHGVYSVTLDEAIEAMKVTAADMSVKYKETSLSGLATSVKIPLTVPAC</sequence>
<evidence type="ECO:0000256" key="1">
    <source>
        <dbReference type="ARBA" id="ARBA00001966"/>
    </source>
</evidence>
<dbReference type="EMBL" id="JANBPK010000797">
    <property type="protein sequence ID" value="KAJ2931826.1"/>
    <property type="molecule type" value="Genomic_DNA"/>
</dbReference>
<protein>
    <recommendedName>
        <fullName evidence="14">L-serine ammonia-lyase</fullName>
    </recommendedName>
</protein>
<keyword evidence="5" id="KW-0479">Metal-binding</keyword>
<dbReference type="PANTHER" id="PTHR30182:SF1">
    <property type="entry name" value="L-SERINE DEHYDRATASE 1"/>
    <property type="match status" value="1"/>
</dbReference>
<feature type="region of interest" description="Disordered" evidence="9">
    <location>
        <begin position="193"/>
        <end position="215"/>
    </location>
</feature>
<reference evidence="12" key="1">
    <citation type="submission" date="2022-06" db="EMBL/GenBank/DDBJ databases">
        <title>Genome Sequence of Candolleomyces eurysporus.</title>
        <authorList>
            <person name="Buettner E."/>
        </authorList>
    </citation>
    <scope>NUCLEOTIDE SEQUENCE</scope>
    <source>
        <strain evidence="12">VTCC 930004</strain>
    </source>
</reference>
<dbReference type="InterPro" id="IPR051318">
    <property type="entry name" value="Fe-S_L-Ser"/>
</dbReference>
<keyword evidence="8" id="KW-0456">Lyase</keyword>
<evidence type="ECO:0000259" key="11">
    <source>
        <dbReference type="Pfam" id="PF03315"/>
    </source>
</evidence>
<evidence type="ECO:0000256" key="6">
    <source>
        <dbReference type="ARBA" id="ARBA00023004"/>
    </source>
</evidence>
<dbReference type="Proteomes" id="UP001140091">
    <property type="component" value="Unassembled WGS sequence"/>
</dbReference>
<dbReference type="Gene3D" id="3.30.1330.90">
    <property type="entry name" value="D-3-phosphoglycerate dehydrogenase, domain 3"/>
    <property type="match status" value="1"/>
</dbReference>
<dbReference type="Pfam" id="PF03313">
    <property type="entry name" value="SDH_alpha"/>
    <property type="match status" value="1"/>
</dbReference>
<dbReference type="OrthoDB" id="192663at2759"/>
<feature type="domain" description="Serine dehydratase beta chain" evidence="11">
    <location>
        <begin position="27"/>
        <end position="169"/>
    </location>
</feature>
<organism evidence="12 13">
    <name type="scientific">Candolleomyces eurysporus</name>
    <dbReference type="NCBI Taxonomy" id="2828524"/>
    <lineage>
        <taxon>Eukaryota</taxon>
        <taxon>Fungi</taxon>
        <taxon>Dikarya</taxon>
        <taxon>Basidiomycota</taxon>
        <taxon>Agaricomycotina</taxon>
        <taxon>Agaricomycetes</taxon>
        <taxon>Agaricomycetidae</taxon>
        <taxon>Agaricales</taxon>
        <taxon>Agaricineae</taxon>
        <taxon>Psathyrellaceae</taxon>
        <taxon>Candolleomyces</taxon>
    </lineage>
</organism>
<dbReference type="GO" id="GO:0003941">
    <property type="term" value="F:L-serine ammonia-lyase activity"/>
    <property type="evidence" value="ECO:0007669"/>
    <property type="project" value="InterPro"/>
</dbReference>
<keyword evidence="7" id="KW-0411">Iron-sulfur</keyword>
<evidence type="ECO:0000256" key="3">
    <source>
        <dbReference type="ARBA" id="ARBA00022432"/>
    </source>
</evidence>
<dbReference type="InterPro" id="IPR005131">
    <property type="entry name" value="Ser_deHydtase_bsu"/>
</dbReference>
<evidence type="ECO:0000256" key="5">
    <source>
        <dbReference type="ARBA" id="ARBA00022723"/>
    </source>
</evidence>
<gene>
    <name evidence="12" type="ORF">H1R20_g5269</name>
</gene>
<dbReference type="InterPro" id="IPR029009">
    <property type="entry name" value="ASB_dom_sf"/>
</dbReference>
<dbReference type="GO" id="GO:0046872">
    <property type="term" value="F:metal ion binding"/>
    <property type="evidence" value="ECO:0007669"/>
    <property type="project" value="UniProtKB-KW"/>
</dbReference>
<evidence type="ECO:0000256" key="9">
    <source>
        <dbReference type="SAM" id="MobiDB-lite"/>
    </source>
</evidence>
<feature type="region of interest" description="Disordered" evidence="9">
    <location>
        <begin position="339"/>
        <end position="365"/>
    </location>
</feature>
<dbReference type="Pfam" id="PF03315">
    <property type="entry name" value="SDH_beta"/>
    <property type="match status" value="1"/>
</dbReference>
<keyword evidence="13" id="KW-1185">Reference proteome</keyword>
<comment type="pathway">
    <text evidence="2">Carbohydrate biosynthesis; gluconeogenesis.</text>
</comment>
<keyword evidence="6" id="KW-0408">Iron</keyword>
<dbReference type="PANTHER" id="PTHR30182">
    <property type="entry name" value="L-SERINE DEHYDRATASE"/>
    <property type="match status" value="1"/>
</dbReference>
<dbReference type="InterPro" id="IPR005130">
    <property type="entry name" value="Ser_deHydtase-like_asu"/>
</dbReference>
<dbReference type="GO" id="GO:0051539">
    <property type="term" value="F:4 iron, 4 sulfur cluster binding"/>
    <property type="evidence" value="ECO:0007669"/>
    <property type="project" value="UniProtKB-KW"/>
</dbReference>
<feature type="domain" description="Serine dehydratase-like alpha subunit" evidence="10">
    <location>
        <begin position="233"/>
        <end position="583"/>
    </location>
</feature>
<evidence type="ECO:0000313" key="12">
    <source>
        <dbReference type="EMBL" id="KAJ2931826.1"/>
    </source>
</evidence>
<comment type="cofactor">
    <cofactor evidence="1">
        <name>[4Fe-4S] cluster</name>
        <dbReference type="ChEBI" id="CHEBI:49883"/>
    </cofactor>
</comment>
<keyword evidence="3" id="KW-0312">Gluconeogenesis</keyword>